<organism evidence="6 7">
    <name type="scientific">Brenthis ino</name>
    <name type="common">lesser marbled fritillary</name>
    <dbReference type="NCBI Taxonomy" id="405034"/>
    <lineage>
        <taxon>Eukaryota</taxon>
        <taxon>Metazoa</taxon>
        <taxon>Ecdysozoa</taxon>
        <taxon>Arthropoda</taxon>
        <taxon>Hexapoda</taxon>
        <taxon>Insecta</taxon>
        <taxon>Pterygota</taxon>
        <taxon>Neoptera</taxon>
        <taxon>Endopterygota</taxon>
        <taxon>Lepidoptera</taxon>
        <taxon>Glossata</taxon>
        <taxon>Ditrysia</taxon>
        <taxon>Papilionoidea</taxon>
        <taxon>Nymphalidae</taxon>
        <taxon>Heliconiinae</taxon>
        <taxon>Argynnini</taxon>
        <taxon>Brenthis</taxon>
    </lineage>
</organism>
<gene>
    <name evidence="6" type="ORF">BINO364_LOCUS1455</name>
</gene>
<keyword evidence="2 5" id="KW-0812">Transmembrane</keyword>
<dbReference type="OrthoDB" id="5845060at2759"/>
<evidence type="ECO:0000313" key="6">
    <source>
        <dbReference type="EMBL" id="CAH0714400.1"/>
    </source>
</evidence>
<evidence type="ECO:0000313" key="7">
    <source>
        <dbReference type="Proteomes" id="UP000838878"/>
    </source>
</evidence>
<feature type="transmembrane region" description="Helical" evidence="5">
    <location>
        <begin position="44"/>
        <end position="67"/>
    </location>
</feature>
<dbReference type="AlphaFoldDB" id="A0A8J9V7W5"/>
<evidence type="ECO:0000256" key="5">
    <source>
        <dbReference type="SAM" id="Phobius"/>
    </source>
</evidence>
<feature type="transmembrane region" description="Helical" evidence="5">
    <location>
        <begin position="12"/>
        <end position="32"/>
    </location>
</feature>
<proteinExistence type="predicted"/>
<dbReference type="GO" id="GO:0016020">
    <property type="term" value="C:membrane"/>
    <property type="evidence" value="ECO:0007669"/>
    <property type="project" value="UniProtKB-SubCell"/>
</dbReference>
<feature type="non-terminal residue" evidence="6">
    <location>
        <position position="234"/>
    </location>
</feature>
<dbReference type="EMBL" id="OV170221">
    <property type="protein sequence ID" value="CAH0714400.1"/>
    <property type="molecule type" value="Genomic_DNA"/>
</dbReference>
<dbReference type="Proteomes" id="UP000838878">
    <property type="component" value="Chromosome 1"/>
</dbReference>
<name>A0A8J9V7W5_9NEOP</name>
<dbReference type="PANTHER" id="PTHR19282">
    <property type="entry name" value="TETRASPANIN"/>
    <property type="match status" value="1"/>
</dbReference>
<dbReference type="InterPro" id="IPR018499">
    <property type="entry name" value="Tetraspanin/Peripherin"/>
</dbReference>
<evidence type="ECO:0000256" key="3">
    <source>
        <dbReference type="ARBA" id="ARBA00022989"/>
    </source>
</evidence>
<evidence type="ECO:0000256" key="4">
    <source>
        <dbReference type="ARBA" id="ARBA00023136"/>
    </source>
</evidence>
<keyword evidence="3 5" id="KW-1133">Transmembrane helix</keyword>
<evidence type="ECO:0008006" key="8">
    <source>
        <dbReference type="Google" id="ProtNLM"/>
    </source>
</evidence>
<accession>A0A8J9V7W5</accession>
<dbReference type="Pfam" id="PF00335">
    <property type="entry name" value="Tetraspanin"/>
    <property type="match status" value="1"/>
</dbReference>
<keyword evidence="7" id="KW-1185">Reference proteome</keyword>
<keyword evidence="4 5" id="KW-0472">Membrane</keyword>
<dbReference type="PANTHER" id="PTHR19282:SF452">
    <property type="entry name" value="LD03691P"/>
    <property type="match status" value="1"/>
</dbReference>
<feature type="transmembrane region" description="Helical" evidence="5">
    <location>
        <begin position="74"/>
        <end position="99"/>
    </location>
</feature>
<reference evidence="6" key="1">
    <citation type="submission" date="2021-12" db="EMBL/GenBank/DDBJ databases">
        <authorList>
            <person name="Martin H S."/>
        </authorList>
    </citation>
    <scope>NUCLEOTIDE SEQUENCE</scope>
</reference>
<dbReference type="PRINTS" id="PR00259">
    <property type="entry name" value="TMFOUR"/>
</dbReference>
<feature type="transmembrane region" description="Helical" evidence="5">
    <location>
        <begin position="187"/>
        <end position="209"/>
    </location>
</feature>
<sequence length="234" mass="26146">MCGGFTCSKNALIALNILYVVVASILISVAVYGQASSLVTNLPILGGILACGVFLILISLLGLAGAVKHHQVMLFFYMVILFLLFLVQFSVACACLAVNSEQQEMLAQQGWNKVDMDVKQQVQERFQCCGFQGRIMPNNATIDYPSCNAVDRACCKNMPISAECQCQPCMENLKETIDYAFKLCGGIGLFFSFTEFLGVWLTLFAVWLARRYRNQPDPNYKEPHAIFPRQNYLY</sequence>
<protein>
    <recommendedName>
        <fullName evidence="8">Tetraspanin-13</fullName>
    </recommendedName>
</protein>
<comment type="subcellular location">
    <subcellularLocation>
        <location evidence="1">Membrane</location>
        <topology evidence="1">Multi-pass membrane protein</topology>
    </subcellularLocation>
</comment>
<evidence type="ECO:0000256" key="1">
    <source>
        <dbReference type="ARBA" id="ARBA00004141"/>
    </source>
</evidence>
<evidence type="ECO:0000256" key="2">
    <source>
        <dbReference type="ARBA" id="ARBA00022692"/>
    </source>
</evidence>